<dbReference type="InterPro" id="IPR050490">
    <property type="entry name" value="Bact_solute-bd_prot1"/>
</dbReference>
<evidence type="ECO:0000256" key="2">
    <source>
        <dbReference type="SAM" id="SignalP"/>
    </source>
</evidence>
<dbReference type="Gene3D" id="3.40.190.10">
    <property type="entry name" value="Periplasmic binding protein-like II"/>
    <property type="match status" value="2"/>
</dbReference>
<dbReference type="PANTHER" id="PTHR43649">
    <property type="entry name" value="ARABINOSE-BINDING PROTEIN-RELATED"/>
    <property type="match status" value="1"/>
</dbReference>
<dbReference type="CDD" id="cd13581">
    <property type="entry name" value="PBP2_AlgQ_like_2"/>
    <property type="match status" value="1"/>
</dbReference>
<feature type="compositionally biased region" description="Low complexity" evidence="1">
    <location>
        <begin position="22"/>
        <end position="35"/>
    </location>
</feature>
<sequence length="565" mass="62476">MALPLLAAMLALSACSTGGDSGSNEEPSVVSESGESGNGDQGKGAAEGPAVSPPGQYPIVAEKLKLKVFAPQYPSIEDMETNLYTKWIEEKTNIDLDFELAPNDALNERKQLMMASGDYPEVILHGNLTKEEQMKYGQQGVFLPLNDLIEKYAPNVKKAMEDIPYLKQSITAPDGNIYAIPQINECFHCTYAQKYWINEKWIEKVGLQMPTTPDELYTVLKAFKEKDPNGNGQADEIPLTGATLETMWEGNIDGYLMAPFIYNDGTKYLMVKDGKVELAANKDEWRQGLEYMNKLFSEGLIDKAAFTQNADAVSQLANRDPNVLGSITTALISYAYSPDDKHPVHKEYATVPPLKGPNGVQQAGYYGGVSNSQFAITNKASELQQAAAMRLVDLLFTEEAVARQEFGPKDEKWREAQAGELGLDGQPAKYARITSDQPAPPTHNDGWEQIGPSLRTAEYRASWAVPQDPLAEGGYELRLYLESKKYEPYKSTQVYPSSVFIDSKDASEAAQLQTNIASYVRSNMAQFITGSKNIEKDWDAYVKGFEGLNAARYLEIHQKAIDANQ</sequence>
<feature type="region of interest" description="Disordered" evidence="1">
    <location>
        <begin position="16"/>
        <end position="54"/>
    </location>
</feature>
<feature type="signal peptide" evidence="2">
    <location>
        <begin position="1"/>
        <end position="16"/>
    </location>
</feature>
<accession>A0A5R9GJ31</accession>
<evidence type="ECO:0000256" key="1">
    <source>
        <dbReference type="SAM" id="MobiDB-lite"/>
    </source>
</evidence>
<comment type="caution">
    <text evidence="3">The sequence shown here is derived from an EMBL/GenBank/DDBJ whole genome shotgun (WGS) entry which is preliminary data.</text>
</comment>
<dbReference type="PANTHER" id="PTHR43649:SF17">
    <property type="entry name" value="ABC TRANSPORTER SOLUTE BINDING PROTEIN-SUGAR TRANSPORT"/>
    <property type="match status" value="1"/>
</dbReference>
<organism evidence="3 4">
    <name type="scientific">Paenibacillus antri</name>
    <dbReference type="NCBI Taxonomy" id="2582848"/>
    <lineage>
        <taxon>Bacteria</taxon>
        <taxon>Bacillati</taxon>
        <taxon>Bacillota</taxon>
        <taxon>Bacilli</taxon>
        <taxon>Bacillales</taxon>
        <taxon>Paenibacillaceae</taxon>
        <taxon>Paenibacillus</taxon>
    </lineage>
</organism>
<evidence type="ECO:0000313" key="4">
    <source>
        <dbReference type="Proteomes" id="UP000309676"/>
    </source>
</evidence>
<evidence type="ECO:0000313" key="3">
    <source>
        <dbReference type="EMBL" id="TLS54360.1"/>
    </source>
</evidence>
<dbReference type="EMBL" id="VCIW01000001">
    <property type="protein sequence ID" value="TLS54360.1"/>
    <property type="molecule type" value="Genomic_DNA"/>
</dbReference>
<dbReference type="SUPFAM" id="SSF53850">
    <property type="entry name" value="Periplasmic binding protein-like II"/>
    <property type="match status" value="1"/>
</dbReference>
<dbReference type="AlphaFoldDB" id="A0A5R9GJ31"/>
<gene>
    <name evidence="3" type="ORF">FE782_01660</name>
</gene>
<reference evidence="3 4" key="1">
    <citation type="submission" date="2019-05" db="EMBL/GenBank/DDBJ databases">
        <authorList>
            <person name="Narsing Rao M.P."/>
            <person name="Li W.J."/>
        </authorList>
    </citation>
    <scope>NUCLEOTIDE SEQUENCE [LARGE SCALE GENOMIC DNA]</scope>
    <source>
        <strain evidence="3 4">SYSU_K30003</strain>
    </source>
</reference>
<dbReference type="Proteomes" id="UP000309676">
    <property type="component" value="Unassembled WGS sequence"/>
</dbReference>
<keyword evidence="2" id="KW-0732">Signal</keyword>
<keyword evidence="4" id="KW-1185">Reference proteome</keyword>
<protein>
    <submittedName>
        <fullName evidence="3">Extracellular solute-binding protein</fullName>
    </submittedName>
</protein>
<proteinExistence type="predicted"/>
<dbReference type="OrthoDB" id="9787283at2"/>
<name>A0A5R9GJ31_9BACL</name>
<feature type="chain" id="PRO_5039041169" evidence="2">
    <location>
        <begin position="17"/>
        <end position="565"/>
    </location>
</feature>